<organism evidence="1 2">
    <name type="scientific">Phytophthora infestans</name>
    <name type="common">Potato late blight agent</name>
    <name type="synonym">Botrytis infestans</name>
    <dbReference type="NCBI Taxonomy" id="4787"/>
    <lineage>
        <taxon>Eukaryota</taxon>
        <taxon>Sar</taxon>
        <taxon>Stramenopiles</taxon>
        <taxon>Oomycota</taxon>
        <taxon>Peronosporomycetes</taxon>
        <taxon>Peronosporales</taxon>
        <taxon>Peronosporaceae</taxon>
        <taxon>Phytophthora</taxon>
    </lineage>
</organism>
<evidence type="ECO:0000313" key="1">
    <source>
        <dbReference type="EMBL" id="KAF4030745.1"/>
    </source>
</evidence>
<reference evidence="1" key="1">
    <citation type="submission" date="2020-04" db="EMBL/GenBank/DDBJ databases">
        <title>Hybrid Assembly of Korean Phytophthora infestans isolates.</title>
        <authorList>
            <person name="Prokchorchik M."/>
            <person name="Lee Y."/>
            <person name="Seo J."/>
            <person name="Cho J.-H."/>
            <person name="Park Y.-E."/>
            <person name="Jang D.-C."/>
            <person name="Im J.-S."/>
            <person name="Choi J.-G."/>
            <person name="Park H.-J."/>
            <person name="Lee G.-B."/>
            <person name="Lee Y.-G."/>
            <person name="Hong S.-Y."/>
            <person name="Cho K."/>
            <person name="Sohn K.H."/>
        </authorList>
    </citation>
    <scope>NUCLEOTIDE SEQUENCE</scope>
    <source>
        <strain evidence="1">KR_1_A1</strain>
    </source>
</reference>
<dbReference type="AlphaFoldDB" id="A0A833SNB2"/>
<dbReference type="EMBL" id="WSZM01000643">
    <property type="protein sequence ID" value="KAF4030745.1"/>
    <property type="molecule type" value="Genomic_DNA"/>
</dbReference>
<proteinExistence type="predicted"/>
<sequence length="94" mass="10519">MTTRSVICAVEFQLKILSLTTCQIQELDGLDGCFRLKQINAHNYCIRYVKSAPCRPAFSKNKCTSGPINSSLEDSPQLLRYDCKADEASTEKVL</sequence>
<protein>
    <submittedName>
        <fullName evidence="1">Uncharacterized protein</fullName>
    </submittedName>
</protein>
<name>A0A833SNB2_PHYIN</name>
<evidence type="ECO:0000313" key="2">
    <source>
        <dbReference type="Proteomes" id="UP000602510"/>
    </source>
</evidence>
<accession>A0A833SNB2</accession>
<gene>
    <name evidence="1" type="ORF">GN244_ATG17440</name>
</gene>
<dbReference type="Proteomes" id="UP000602510">
    <property type="component" value="Unassembled WGS sequence"/>
</dbReference>
<comment type="caution">
    <text evidence="1">The sequence shown here is derived from an EMBL/GenBank/DDBJ whole genome shotgun (WGS) entry which is preliminary data.</text>
</comment>
<keyword evidence="2" id="KW-1185">Reference proteome</keyword>